<dbReference type="InterPro" id="IPR022687">
    <property type="entry name" value="HTH_DTXR"/>
</dbReference>
<dbReference type="SUPFAM" id="SSF47979">
    <property type="entry name" value="Iron-dependent repressor protein, dimerization domain"/>
    <property type="match status" value="1"/>
</dbReference>
<comment type="subcellular location">
    <subcellularLocation>
        <location evidence="1">Cytoplasm</location>
    </subcellularLocation>
</comment>
<keyword evidence="9" id="KW-0804">Transcription</keyword>
<organism evidence="13 14">
    <name type="scientific">Collinsella ihumii</name>
    <dbReference type="NCBI Taxonomy" id="1720204"/>
    <lineage>
        <taxon>Bacteria</taxon>
        <taxon>Bacillati</taxon>
        <taxon>Actinomycetota</taxon>
        <taxon>Coriobacteriia</taxon>
        <taxon>Coriobacteriales</taxon>
        <taxon>Coriobacteriaceae</taxon>
        <taxon>Collinsella</taxon>
    </lineage>
</organism>
<dbReference type="GO" id="GO:0005737">
    <property type="term" value="C:cytoplasm"/>
    <property type="evidence" value="ECO:0007669"/>
    <property type="project" value="UniProtKB-SubCell"/>
</dbReference>
<evidence type="ECO:0000256" key="1">
    <source>
        <dbReference type="ARBA" id="ARBA00004496"/>
    </source>
</evidence>
<evidence type="ECO:0000256" key="2">
    <source>
        <dbReference type="ARBA" id="ARBA00007871"/>
    </source>
</evidence>
<dbReference type="InterPro" id="IPR022689">
    <property type="entry name" value="Iron_dep_repressor"/>
</dbReference>
<feature type="domain" description="HTH dtxR-type" evidence="12">
    <location>
        <begin position="90"/>
        <end position="150"/>
    </location>
</feature>
<dbReference type="PANTHER" id="PTHR33238">
    <property type="entry name" value="IRON (METAL) DEPENDENT REPRESSOR, DTXR FAMILY"/>
    <property type="match status" value="1"/>
</dbReference>
<comment type="similarity">
    <text evidence="2">Belongs to the DtxR/MntR family.</text>
</comment>
<dbReference type="InterPro" id="IPR000835">
    <property type="entry name" value="HTH_MarR-typ"/>
</dbReference>
<dbReference type="Pfam" id="PF02742">
    <property type="entry name" value="Fe_dep_repr_C"/>
    <property type="match status" value="1"/>
</dbReference>
<evidence type="ECO:0000256" key="6">
    <source>
        <dbReference type="ARBA" id="ARBA00023015"/>
    </source>
</evidence>
<evidence type="ECO:0000256" key="11">
    <source>
        <dbReference type="ARBA" id="ARBA00032593"/>
    </source>
</evidence>
<evidence type="ECO:0000256" key="7">
    <source>
        <dbReference type="ARBA" id="ARBA00023125"/>
    </source>
</evidence>
<dbReference type="InterPro" id="IPR036390">
    <property type="entry name" value="WH_DNA-bd_sf"/>
</dbReference>
<keyword evidence="8" id="KW-0010">Activator</keyword>
<comment type="caution">
    <text evidence="13">The sequence shown here is derived from an EMBL/GenBank/DDBJ whole genome shotgun (WGS) entry which is preliminary data.</text>
</comment>
<dbReference type="GO" id="GO:0003700">
    <property type="term" value="F:DNA-binding transcription factor activity"/>
    <property type="evidence" value="ECO:0007669"/>
    <property type="project" value="InterPro"/>
</dbReference>
<dbReference type="InterPro" id="IPR036388">
    <property type="entry name" value="WH-like_DNA-bd_sf"/>
</dbReference>
<comment type="subunit">
    <text evidence="3">Homodimer.</text>
</comment>
<dbReference type="Gene3D" id="3.40.50.300">
    <property type="entry name" value="P-loop containing nucleotide triphosphate hydrolases"/>
    <property type="match status" value="1"/>
</dbReference>
<evidence type="ECO:0000256" key="9">
    <source>
        <dbReference type="ARBA" id="ARBA00023163"/>
    </source>
</evidence>
<dbReference type="SMART" id="SM00529">
    <property type="entry name" value="HTH_DTXR"/>
    <property type="match status" value="1"/>
</dbReference>
<evidence type="ECO:0000313" key="13">
    <source>
        <dbReference type="EMBL" id="HJG30171.1"/>
    </source>
</evidence>
<dbReference type="InterPro" id="IPR036421">
    <property type="entry name" value="Fe_dep_repressor_sf"/>
</dbReference>
<sequence length="212" mass="23565">DEATSSVDPENEHLLMAALAELTRGKTLVSIAHRLNTVRDADQIIVVDGGRIVQRGTHEELMREQGIYRRFIEVRREAAGWRMGEPLLSRSDSSEDYLVAILVIRAERGRCRNVDIAEHMGVTKPSVTKALPNLARKGLVDVVDRDARLTSEGRRLAEETLAKHRFFEGMLLDAGVDAEVASEEACRMEHCISDPSFRRLADHLAGLRGQGG</sequence>
<dbReference type="GO" id="GO:0003677">
    <property type="term" value="F:DNA binding"/>
    <property type="evidence" value="ECO:0007669"/>
    <property type="project" value="UniProtKB-KW"/>
</dbReference>
<dbReference type="SMART" id="SM00347">
    <property type="entry name" value="HTH_MARR"/>
    <property type="match status" value="1"/>
</dbReference>
<keyword evidence="5" id="KW-0678">Repressor</keyword>
<keyword evidence="4" id="KW-0963">Cytoplasm</keyword>
<dbReference type="Gene3D" id="1.10.60.10">
    <property type="entry name" value="Iron dependent repressor, metal binding and dimerisation domain"/>
    <property type="match status" value="1"/>
</dbReference>
<dbReference type="Pfam" id="PF01325">
    <property type="entry name" value="Fe_dep_repress"/>
    <property type="match status" value="1"/>
</dbReference>
<evidence type="ECO:0000256" key="3">
    <source>
        <dbReference type="ARBA" id="ARBA00011738"/>
    </source>
</evidence>
<dbReference type="InterPro" id="IPR027417">
    <property type="entry name" value="P-loop_NTPase"/>
</dbReference>
<evidence type="ECO:0000256" key="4">
    <source>
        <dbReference type="ARBA" id="ARBA00022490"/>
    </source>
</evidence>
<keyword evidence="10" id="KW-0464">Manganese</keyword>
<dbReference type="SUPFAM" id="SSF52540">
    <property type="entry name" value="P-loop containing nucleoside triphosphate hydrolases"/>
    <property type="match status" value="1"/>
</dbReference>
<dbReference type="GO" id="GO:0046914">
    <property type="term" value="F:transition metal ion binding"/>
    <property type="evidence" value="ECO:0007669"/>
    <property type="project" value="InterPro"/>
</dbReference>
<dbReference type="InterPro" id="IPR050536">
    <property type="entry name" value="DtxR_MntR_Metal-Reg"/>
</dbReference>
<evidence type="ECO:0000256" key="10">
    <source>
        <dbReference type="ARBA" id="ARBA00023211"/>
    </source>
</evidence>
<dbReference type="GO" id="GO:0046983">
    <property type="term" value="F:protein dimerization activity"/>
    <property type="evidence" value="ECO:0007669"/>
    <property type="project" value="InterPro"/>
</dbReference>
<gene>
    <name evidence="13" type="ORF">K8U80_02115</name>
</gene>
<dbReference type="PROSITE" id="PS50944">
    <property type="entry name" value="HTH_DTXR"/>
    <property type="match status" value="1"/>
</dbReference>
<dbReference type="EMBL" id="DYVF01000017">
    <property type="protein sequence ID" value="HJG30171.1"/>
    <property type="molecule type" value="Genomic_DNA"/>
</dbReference>
<accession>A0A921INR0</accession>
<dbReference type="Gene3D" id="1.10.10.10">
    <property type="entry name" value="Winged helix-like DNA-binding domain superfamily/Winged helix DNA-binding domain"/>
    <property type="match status" value="1"/>
</dbReference>
<name>A0A921INR0_9ACTN</name>
<evidence type="ECO:0000256" key="5">
    <source>
        <dbReference type="ARBA" id="ARBA00022491"/>
    </source>
</evidence>
<reference evidence="13" key="1">
    <citation type="journal article" date="2021" name="PeerJ">
        <title>Extensive microbial diversity within the chicken gut microbiome revealed by metagenomics and culture.</title>
        <authorList>
            <person name="Gilroy R."/>
            <person name="Ravi A."/>
            <person name="Getino M."/>
            <person name="Pursley I."/>
            <person name="Horton D.L."/>
            <person name="Alikhan N.F."/>
            <person name="Baker D."/>
            <person name="Gharbi K."/>
            <person name="Hall N."/>
            <person name="Watson M."/>
            <person name="Adriaenssens E.M."/>
            <person name="Foster-Nyarko E."/>
            <person name="Jarju S."/>
            <person name="Secka A."/>
            <person name="Antonio M."/>
            <person name="Oren A."/>
            <person name="Chaudhuri R.R."/>
            <person name="La Ragione R."/>
            <person name="Hildebrand F."/>
            <person name="Pallen M.J."/>
        </authorList>
    </citation>
    <scope>NUCLEOTIDE SEQUENCE</scope>
    <source>
        <strain evidence="13">ChiGjej2B2-7701</strain>
    </source>
</reference>
<keyword evidence="7" id="KW-0238">DNA-binding</keyword>
<evidence type="ECO:0000313" key="14">
    <source>
        <dbReference type="Proteomes" id="UP000746751"/>
    </source>
</evidence>
<evidence type="ECO:0000259" key="12">
    <source>
        <dbReference type="PROSITE" id="PS50944"/>
    </source>
</evidence>
<keyword evidence="6" id="KW-0805">Transcription regulation</keyword>
<dbReference type="AlphaFoldDB" id="A0A921INR0"/>
<reference evidence="13" key="2">
    <citation type="submission" date="2021-09" db="EMBL/GenBank/DDBJ databases">
        <authorList>
            <person name="Gilroy R."/>
        </authorList>
    </citation>
    <scope>NUCLEOTIDE SEQUENCE</scope>
    <source>
        <strain evidence="13">ChiGjej2B2-7701</strain>
    </source>
</reference>
<feature type="non-terminal residue" evidence="13">
    <location>
        <position position="1"/>
    </location>
</feature>
<dbReference type="PANTHER" id="PTHR33238:SF11">
    <property type="entry name" value="TRANSCRIPTIONAL REGULATOR MNTR"/>
    <property type="match status" value="1"/>
</dbReference>
<proteinExistence type="inferred from homology"/>
<dbReference type="SUPFAM" id="SSF46785">
    <property type="entry name" value="Winged helix' DNA-binding domain"/>
    <property type="match status" value="1"/>
</dbReference>
<dbReference type="Proteomes" id="UP000746751">
    <property type="component" value="Unassembled WGS sequence"/>
</dbReference>
<protein>
    <recommendedName>
        <fullName evidence="11">Manganese transport regulator</fullName>
    </recommendedName>
</protein>
<evidence type="ECO:0000256" key="8">
    <source>
        <dbReference type="ARBA" id="ARBA00023159"/>
    </source>
</evidence>
<dbReference type="InterPro" id="IPR001367">
    <property type="entry name" value="Fe_dep_repressor"/>
</dbReference>